<protein>
    <submittedName>
        <fullName evidence="3">DUF5103 domain-containing protein</fullName>
    </submittedName>
</protein>
<dbReference type="InterPro" id="IPR031345">
    <property type="entry name" value="T9SS_Plug_N"/>
</dbReference>
<evidence type="ECO:0000259" key="2">
    <source>
        <dbReference type="Pfam" id="PF17116"/>
    </source>
</evidence>
<feature type="domain" description="Type 9 secretion system plug protein N-terminal" evidence="2">
    <location>
        <begin position="50"/>
        <end position="174"/>
    </location>
</feature>
<evidence type="ECO:0000313" key="3">
    <source>
        <dbReference type="EMBL" id="MCJ8210080.1"/>
    </source>
</evidence>
<dbReference type="Pfam" id="PF17116">
    <property type="entry name" value="T9SS_plug_1st"/>
    <property type="match status" value="1"/>
</dbReference>
<dbReference type="InterPro" id="IPR013783">
    <property type="entry name" value="Ig-like_fold"/>
</dbReference>
<name>A0A9X1X496_9SPHI</name>
<proteinExistence type="predicted"/>
<keyword evidence="4" id="KW-1185">Reference proteome</keyword>
<comment type="caution">
    <text evidence="3">The sequence shown here is derived from an EMBL/GenBank/DDBJ whole genome shotgun (WGS) entry which is preliminary data.</text>
</comment>
<accession>A0A9X1X496</accession>
<sequence>MSKCEEAITNNTFLSKRIKIASFLAMTMLGLISLSSTAQPYTDQTFQPQIKTVQFYNAAKENSLPVITLNSAEQLLLSFDDLSTNSRNFSYTIEHCDAAWNSSRISPTEYLQSFTEDRIMDYRYSVTTLKKYIHYELTLPNRNIAPKLPGNYVLKVYEDGDPNKIVLTQHFYVVSSRASIQAEVVPSANVALRQTNQKVNFQVDFAGMAVQNPYSDIRVLVMQNGRYELGQMNTRPTFIRGSSLVYNDIAINDFPGGNEFRHFDIRSLRLNSEQIGRIFRDTANTVLLLTDQKRGQDNYLFQYDNDGGFFILNQEGRDPKTDADYARVYFNLAASGSSADQEVYLVGKFNNYRTDAQSKMEYDATRGRYYYNALFKQGVYDYEYVMLNSNHQPDISTTEGNHFETQNTYQILVYYRPPGARWEELIGFRQISTVGR</sequence>
<dbReference type="RefSeq" id="WP_245129920.1">
    <property type="nucleotide sequence ID" value="NZ_JALJEJ010000004.1"/>
</dbReference>
<evidence type="ECO:0000256" key="1">
    <source>
        <dbReference type="SAM" id="SignalP"/>
    </source>
</evidence>
<evidence type="ECO:0000313" key="4">
    <source>
        <dbReference type="Proteomes" id="UP001139450"/>
    </source>
</evidence>
<dbReference type="Gene3D" id="2.60.40.10">
    <property type="entry name" value="Immunoglobulins"/>
    <property type="match status" value="1"/>
</dbReference>
<feature type="chain" id="PRO_5040865173" evidence="1">
    <location>
        <begin position="39"/>
        <end position="436"/>
    </location>
</feature>
<reference evidence="3" key="1">
    <citation type="submission" date="2022-04" db="EMBL/GenBank/DDBJ databases">
        <title>Mucilaginibacter sp. RS28 isolated from freshwater.</title>
        <authorList>
            <person name="Ko S.-R."/>
        </authorList>
    </citation>
    <scope>NUCLEOTIDE SEQUENCE</scope>
    <source>
        <strain evidence="3">RS28</strain>
    </source>
</reference>
<dbReference type="AlphaFoldDB" id="A0A9X1X496"/>
<gene>
    <name evidence="3" type="ORF">MUY27_10200</name>
</gene>
<organism evidence="3 4">
    <name type="scientific">Mucilaginibacter straminoryzae</name>
    <dbReference type="NCBI Taxonomy" id="2932774"/>
    <lineage>
        <taxon>Bacteria</taxon>
        <taxon>Pseudomonadati</taxon>
        <taxon>Bacteroidota</taxon>
        <taxon>Sphingobacteriia</taxon>
        <taxon>Sphingobacteriales</taxon>
        <taxon>Sphingobacteriaceae</taxon>
        <taxon>Mucilaginibacter</taxon>
    </lineage>
</organism>
<dbReference type="EMBL" id="JALJEJ010000004">
    <property type="protein sequence ID" value="MCJ8210080.1"/>
    <property type="molecule type" value="Genomic_DNA"/>
</dbReference>
<keyword evidence="1" id="KW-0732">Signal</keyword>
<dbReference type="Proteomes" id="UP001139450">
    <property type="component" value="Unassembled WGS sequence"/>
</dbReference>
<feature type="signal peptide" evidence="1">
    <location>
        <begin position="1"/>
        <end position="38"/>
    </location>
</feature>